<evidence type="ECO:0000256" key="5">
    <source>
        <dbReference type="ARBA" id="ARBA00023136"/>
    </source>
</evidence>
<dbReference type="PANTHER" id="PTHR30250:SF21">
    <property type="entry name" value="LIPID II FLIPPASE MURJ"/>
    <property type="match status" value="1"/>
</dbReference>
<dbReference type="InterPro" id="IPR050833">
    <property type="entry name" value="Poly_Biosynth_Transport"/>
</dbReference>
<name>A0A9Q8IL99_9LACO</name>
<feature type="transmembrane region" description="Helical" evidence="6">
    <location>
        <begin position="377"/>
        <end position="402"/>
    </location>
</feature>
<keyword evidence="2" id="KW-1003">Cell membrane</keyword>
<feature type="transmembrane region" description="Helical" evidence="6">
    <location>
        <begin position="344"/>
        <end position="365"/>
    </location>
</feature>
<feature type="transmembrane region" description="Helical" evidence="6">
    <location>
        <begin position="24"/>
        <end position="43"/>
    </location>
</feature>
<organism evidence="7 8">
    <name type="scientific">Apilactobacillus micheneri</name>
    <dbReference type="NCBI Taxonomy" id="1899430"/>
    <lineage>
        <taxon>Bacteria</taxon>
        <taxon>Bacillati</taxon>
        <taxon>Bacillota</taxon>
        <taxon>Bacilli</taxon>
        <taxon>Lactobacillales</taxon>
        <taxon>Lactobacillaceae</taxon>
        <taxon>Apilactobacillus</taxon>
    </lineage>
</organism>
<dbReference type="PIRSF" id="PIRSF038958">
    <property type="entry name" value="PG_synth_SpoVB"/>
    <property type="match status" value="1"/>
</dbReference>
<evidence type="ECO:0000313" key="7">
    <source>
        <dbReference type="EMBL" id="TPR42862.1"/>
    </source>
</evidence>
<comment type="caution">
    <text evidence="7">The sequence shown here is derived from an EMBL/GenBank/DDBJ whole genome shotgun (WGS) entry which is preliminary data.</text>
</comment>
<feature type="transmembrane region" description="Helical" evidence="6">
    <location>
        <begin position="174"/>
        <end position="193"/>
    </location>
</feature>
<gene>
    <name evidence="7" type="ORF">DY130_07005</name>
</gene>
<dbReference type="Proteomes" id="UP000784700">
    <property type="component" value="Unassembled WGS sequence"/>
</dbReference>
<feature type="transmembrane region" description="Helical" evidence="6">
    <location>
        <begin position="255"/>
        <end position="271"/>
    </location>
</feature>
<dbReference type="GO" id="GO:0005886">
    <property type="term" value="C:plasma membrane"/>
    <property type="evidence" value="ECO:0007669"/>
    <property type="project" value="UniProtKB-SubCell"/>
</dbReference>
<evidence type="ECO:0000256" key="2">
    <source>
        <dbReference type="ARBA" id="ARBA00022475"/>
    </source>
</evidence>
<feature type="transmembrane region" description="Helical" evidence="6">
    <location>
        <begin position="103"/>
        <end position="121"/>
    </location>
</feature>
<feature type="transmembrane region" description="Helical" evidence="6">
    <location>
        <begin position="205"/>
        <end position="223"/>
    </location>
</feature>
<evidence type="ECO:0000256" key="6">
    <source>
        <dbReference type="SAM" id="Phobius"/>
    </source>
</evidence>
<dbReference type="AlphaFoldDB" id="A0A9Q8IL99"/>
<feature type="transmembrane region" description="Helical" evidence="6">
    <location>
        <begin position="474"/>
        <end position="501"/>
    </location>
</feature>
<dbReference type="InterPro" id="IPR024923">
    <property type="entry name" value="PG_synth_SpoVB"/>
</dbReference>
<feature type="transmembrane region" description="Helical" evidence="6">
    <location>
        <begin position="414"/>
        <end position="433"/>
    </location>
</feature>
<dbReference type="EMBL" id="QUBG01000010">
    <property type="protein sequence ID" value="TPR42862.1"/>
    <property type="molecule type" value="Genomic_DNA"/>
</dbReference>
<evidence type="ECO:0000256" key="1">
    <source>
        <dbReference type="ARBA" id="ARBA00004651"/>
    </source>
</evidence>
<keyword evidence="5 6" id="KW-0472">Membrane</keyword>
<evidence type="ECO:0000313" key="8">
    <source>
        <dbReference type="Proteomes" id="UP000784700"/>
    </source>
</evidence>
<dbReference type="PANTHER" id="PTHR30250">
    <property type="entry name" value="PST FAMILY PREDICTED COLANIC ACID TRANSPORTER"/>
    <property type="match status" value="1"/>
</dbReference>
<dbReference type="InterPro" id="IPR002797">
    <property type="entry name" value="Polysacc_synth"/>
</dbReference>
<keyword evidence="4 6" id="KW-1133">Transmembrane helix</keyword>
<comment type="subcellular location">
    <subcellularLocation>
        <location evidence="1">Cell membrane</location>
        <topology evidence="1">Multi-pass membrane protein</topology>
    </subcellularLocation>
</comment>
<proteinExistence type="predicted"/>
<dbReference type="Pfam" id="PF01943">
    <property type="entry name" value="Polysacc_synt"/>
    <property type="match status" value="1"/>
</dbReference>
<feature type="transmembrane region" description="Helical" evidence="6">
    <location>
        <begin position="305"/>
        <end position="324"/>
    </location>
</feature>
<reference evidence="7" key="1">
    <citation type="submission" date="2018-08" db="EMBL/GenBank/DDBJ databases">
        <title>Comparative genomics of wild bee and flower associated Lactobacillus reveals potential adaptation to the bee host.</title>
        <authorList>
            <person name="Vuong H.Q."/>
            <person name="Mcfrederick Q.S."/>
        </authorList>
    </citation>
    <scope>NUCLEOTIDE SEQUENCE</scope>
    <source>
        <strain evidence="7">HV_63</strain>
    </source>
</reference>
<dbReference type="CDD" id="cd13124">
    <property type="entry name" value="MATE_SpoVB_like"/>
    <property type="match status" value="1"/>
</dbReference>
<dbReference type="GeneID" id="58108672"/>
<feature type="transmembrane region" description="Helical" evidence="6">
    <location>
        <begin position="133"/>
        <end position="153"/>
    </location>
</feature>
<feature type="transmembrane region" description="Helical" evidence="6">
    <location>
        <begin position="63"/>
        <end position="82"/>
    </location>
</feature>
<protein>
    <submittedName>
        <fullName evidence="7">Polysaccharide biosynthesis protein</fullName>
    </submittedName>
</protein>
<feature type="transmembrane region" description="Helical" evidence="6">
    <location>
        <begin position="439"/>
        <end position="454"/>
    </location>
</feature>
<keyword evidence="3 6" id="KW-0812">Transmembrane</keyword>
<evidence type="ECO:0000256" key="4">
    <source>
        <dbReference type="ARBA" id="ARBA00022989"/>
    </source>
</evidence>
<evidence type="ECO:0000256" key="3">
    <source>
        <dbReference type="ARBA" id="ARBA00022692"/>
    </source>
</evidence>
<sequence>MQEQNENITNSDQQTQNKMLQGSAWMTAGSILSRILGAIYIIPWSIWFGNLYFQANALYVQGYNIYSMFLIISIAGIPSAIAKEVAHYNSLNEYGISLRLYKRGLVLSFTTGIICALALYFGAPLLDNGNPNVIPVIRSLSWAVLIIPTMSLTRGYFQGFQDMAPSAISQFAEQLFRVIYMLVTAFFIMRVIHGNWTTAVTQSTFAAFIGSLAGLIILGIYYLKRRKYYSHLIENSNNEIHVNANHLYKEIIRQAVPFIILGAGISIFQLIDQYTFFDIMKISTNYSVDVLNNLYALFAGNSNKLIMITVSLSSAMAITVVPLLSESFTKKDKNGISNQLSSGFVLFSFVMFPAALGMTAVAGPLNRVFNGTGYNHLAANVLAFSSVISILLGLFTVVSAMMQGISQNKLAVKYFIYGTIAKCIFQIPLIFIFGTFGPLISTAIGFLVANGLIIKSLDNQFGFRSYQMLEKLNFIFIFSLVTYLVALATVYLGNTVVGIFTNSYSRVGSFIVVALAVIVGGFIYSYLSLKSRIADYVIGHQSDKLRKMLHIK</sequence>
<dbReference type="RefSeq" id="WP_140925242.1">
    <property type="nucleotide sequence ID" value="NZ_QUBF01000010.1"/>
</dbReference>
<feature type="transmembrane region" description="Helical" evidence="6">
    <location>
        <begin position="507"/>
        <end position="527"/>
    </location>
</feature>
<accession>A0A9Q8IL99</accession>